<feature type="transmembrane region" description="Helical" evidence="2">
    <location>
        <begin position="537"/>
        <end position="563"/>
    </location>
</feature>
<feature type="transmembrane region" description="Helical" evidence="2">
    <location>
        <begin position="768"/>
        <end position="791"/>
    </location>
</feature>
<accession>A0A7C8N5V8</accession>
<feature type="transmembrane region" description="Helical" evidence="2">
    <location>
        <begin position="111"/>
        <end position="131"/>
    </location>
</feature>
<feature type="compositionally biased region" description="Basic and acidic residues" evidence="1">
    <location>
        <begin position="26"/>
        <end position="42"/>
    </location>
</feature>
<evidence type="ECO:0000313" key="4">
    <source>
        <dbReference type="Proteomes" id="UP000481858"/>
    </source>
</evidence>
<dbReference type="EMBL" id="WUBL01000041">
    <property type="protein sequence ID" value="KAF2969056.1"/>
    <property type="molecule type" value="Genomic_DNA"/>
</dbReference>
<dbReference type="Proteomes" id="UP000481858">
    <property type="component" value="Unassembled WGS sequence"/>
</dbReference>
<dbReference type="Pfam" id="PF11915">
    <property type="entry name" value="DUF3433"/>
    <property type="match status" value="2"/>
</dbReference>
<feature type="transmembrane region" description="Helical" evidence="2">
    <location>
        <begin position="1284"/>
        <end position="1305"/>
    </location>
</feature>
<keyword evidence="4" id="KW-1185">Reference proteome</keyword>
<proteinExistence type="predicted"/>
<evidence type="ECO:0000256" key="1">
    <source>
        <dbReference type="SAM" id="MobiDB-lite"/>
    </source>
</evidence>
<name>A0A7C8N5V8_9PEZI</name>
<dbReference type="InterPro" id="IPR021840">
    <property type="entry name" value="DUF3433"/>
</dbReference>
<reference evidence="3 4" key="1">
    <citation type="submission" date="2019-12" db="EMBL/GenBank/DDBJ databases">
        <title>Draft genome sequence of the ascomycete Xylaria multiplex DSM 110363.</title>
        <authorList>
            <person name="Buettner E."/>
            <person name="Kellner H."/>
        </authorList>
    </citation>
    <scope>NUCLEOTIDE SEQUENCE [LARGE SCALE GENOMIC DNA]</scope>
    <source>
        <strain evidence="3 4">DSM 110363</strain>
    </source>
</reference>
<dbReference type="OrthoDB" id="3248909at2759"/>
<keyword evidence="2" id="KW-0812">Transmembrane</keyword>
<dbReference type="PANTHER" id="PTHR37544">
    <property type="entry name" value="SPRAY-RELATED"/>
    <property type="match status" value="1"/>
</dbReference>
<keyword evidence="2" id="KW-1133">Transmembrane helix</keyword>
<feature type="transmembrane region" description="Helical" evidence="2">
    <location>
        <begin position="704"/>
        <end position="722"/>
    </location>
</feature>
<evidence type="ECO:0000256" key="2">
    <source>
        <dbReference type="SAM" id="Phobius"/>
    </source>
</evidence>
<feature type="region of interest" description="Disordered" evidence="1">
    <location>
        <begin position="24"/>
        <end position="52"/>
    </location>
</feature>
<dbReference type="PANTHER" id="PTHR37544:SF3">
    <property type="entry name" value="SPRAY"/>
    <property type="match status" value="1"/>
</dbReference>
<organism evidence="3 4">
    <name type="scientific">Xylaria multiplex</name>
    <dbReference type="NCBI Taxonomy" id="323545"/>
    <lineage>
        <taxon>Eukaryota</taxon>
        <taxon>Fungi</taxon>
        <taxon>Dikarya</taxon>
        <taxon>Ascomycota</taxon>
        <taxon>Pezizomycotina</taxon>
        <taxon>Sordariomycetes</taxon>
        <taxon>Xylariomycetidae</taxon>
        <taxon>Xylariales</taxon>
        <taxon>Xylariaceae</taxon>
        <taxon>Xylaria</taxon>
    </lineage>
</organism>
<sequence>MNHSSIDLDDLRAFSLGTQAVVPESLRSESTHSDHERAEEHSTPTTHPITSSQVKKPPWLPYTLRWILLGAILLFSSLLELAVLVVHVVSVKNSGLVEDNGSKAIVVGSKFVPTLLAVALGLLATILLDDVKRTEPFARMASASGASAKESVTWTSGSWWTIPSPLGKGRLPLFCATLVFVLASLVVSPLSSTLLVTQSVVFDTETQFHQLDLNPLAPIQPAPLATTYFRTISNILQNVSTTAWISNDYVVVPFWPDSPSSIPLSPILSDHVQTWSANTTVFSIDLDCKPMITQWNSPALSSPTDSTNISITLTSDSGCTVDLKLGNSSGFLTSGGDIWSSVNNVRSCFDDLLVNTYDSSQSAKVHGCSENEMFVSWTAGGFSVYASDRGNFSMTGQACQSTYYAGHATTSMTMGQGQSTFTVNETEYQLNKVPMAASLVNTAAIDNIFLDSNWTVHLDAAYFTGNSMAASAGPANLIAAQYQFSHQLVVADTSIVQRLRRIRRQFFAELLHSTFELQAATNAINITGSVITGSRRVVVVSGVAIALEVVLFTQTILIATIWYTTRPSRRPLGLTEDPSSIVSVAKLISGSPSTVKIFAECSDGTVNNLDQSLSKVHFISAEDQIDAFKTSTLEGFGNEHEAREKSTLFPLWLLALLLLLLFLTLAAVATLYRISQLRGLYETFFVYNIGVSINGQDLGAINPASLLTTLIAVVIGLWWGFYDTTLRKIQPYLALSKSPVSGYQGVAISYKSSYLLWAAYRAAKRRHWVLLLTSTGVFLAQILTIAMSSLWTREPGHLTTLIPVPKVLELRTVPNLAVSSRGASVHSPDPRGSFIRSLLADLSTSWVYGATTQLTLDGPGPPWSIDGWSFVPSAFDMTSLEDVQGTGNATELAASSVNITMETPAIRARMECSPYTFLDDETRWLTKWDLTNSTKWNTTANPKDLKAGYELGVLNEYEDPPSGFYIGDDPNNGESTSFFVNFRRLECCENTTDGSVGLASIGYWSANLGARRAYPFISDTWPANFTVKWIHGRAAEGILRAGNWPGNIANIANSLIWLEPPQMMALNCQPIIETANSRVTVDSHDERVTSYEILETPRSYEEAWDNPWVEYQHNFTYEDPRQDEVNITVSHGVLFVTGLLGAADAVNFKGRTMISTPEDTMEDTREQTFNFRQPGLNVDYMTYAMLSMVGFDHEQLLNATILERTAQRTFSTMYQHFVNNNLSLTTGGYAYQPLGEKLPDDIGQPVSIMRRKRQTGPAKTDTNNDDVMLGVSRPVELLNISTPAAWISLVILAYLIIACGTLAIVSRRYNDMLPGPTATIADTAALVAGSVKLLELAQSRSTSDIKKDGSLCARLAWFHDAEGRKRWGVELFDEHETGDGIATDKYLYI</sequence>
<comment type="caution">
    <text evidence="3">The sequence shown here is derived from an EMBL/GenBank/DDBJ whole genome shotgun (WGS) entry which is preliminary data.</text>
</comment>
<dbReference type="InParanoid" id="A0A7C8N5V8"/>
<keyword evidence="2" id="KW-0472">Membrane</keyword>
<protein>
    <submittedName>
        <fullName evidence="3">Uncharacterized protein</fullName>
    </submittedName>
</protein>
<evidence type="ECO:0000313" key="3">
    <source>
        <dbReference type="EMBL" id="KAF2969056.1"/>
    </source>
</evidence>
<gene>
    <name evidence="3" type="ORF">GQX73_g4515</name>
</gene>
<feature type="transmembrane region" description="Helical" evidence="2">
    <location>
        <begin position="66"/>
        <end position="91"/>
    </location>
</feature>
<feature type="transmembrane region" description="Helical" evidence="2">
    <location>
        <begin position="651"/>
        <end position="674"/>
    </location>
</feature>
<feature type="compositionally biased region" description="Low complexity" evidence="1">
    <location>
        <begin position="43"/>
        <end position="52"/>
    </location>
</feature>